<dbReference type="InterPro" id="IPR001173">
    <property type="entry name" value="Glyco_trans_2-like"/>
</dbReference>
<dbReference type="Pfam" id="PF00535">
    <property type="entry name" value="Glycos_transf_2"/>
    <property type="match status" value="1"/>
</dbReference>
<proteinExistence type="predicted"/>
<dbReference type="RefSeq" id="WP_095416262.1">
    <property type="nucleotide sequence ID" value="NZ_CP018477.1"/>
</dbReference>
<dbReference type="Gene3D" id="3.90.550.10">
    <property type="entry name" value="Spore Coat Polysaccharide Biosynthesis Protein SpsA, Chain A"/>
    <property type="match status" value="1"/>
</dbReference>
<dbReference type="EMBL" id="CP018477">
    <property type="protein sequence ID" value="ASV76491.1"/>
    <property type="molecule type" value="Genomic_DNA"/>
</dbReference>
<dbReference type="SUPFAM" id="SSF53448">
    <property type="entry name" value="Nucleotide-diphospho-sugar transferases"/>
    <property type="match status" value="1"/>
</dbReference>
<keyword evidence="2" id="KW-0808">Transferase</keyword>
<reference evidence="2 3" key="1">
    <citation type="journal article" name="Front. Microbiol.">
        <title>Sugar Metabolism of the First Thermophilic Planctomycete Thermogutta terrifontis: Comparative Genomic and Transcriptomic Approaches.</title>
        <authorList>
            <person name="Elcheninov A.G."/>
            <person name="Menzel P."/>
            <person name="Gudbergsdottir S.R."/>
            <person name="Slesarev A.I."/>
            <person name="Kadnikov V.V."/>
            <person name="Krogh A."/>
            <person name="Bonch-Osmolovskaya E.A."/>
            <person name="Peng X."/>
            <person name="Kublanov I.V."/>
        </authorList>
    </citation>
    <scope>NUCLEOTIDE SEQUENCE [LARGE SCALE GENOMIC DNA]</scope>
    <source>
        <strain evidence="2 3">R1</strain>
    </source>
</reference>
<sequence length="311" mass="35714">MSQPLVSVVIPVHNGERYLETAIQSALGQTYTRLEIIIVNDGSTDGSGSIIHKYKEDIQIIEQPQMGVGAARNRGILEARGELIAFLDQDDWWFPTKIEKQINEMFRSGSGLVHTNTLYFDDSAQKFCEPLDPLVRPEEYVGWCYDRLLLGNAICNSSVLVRRVLFAQVGLCDCRIEGNSVQDYDLWLRLAQVTPFGFVDEPLTVFRLHPLQGTNNRRLMLREQIKVLQWRLHACSRNQKRELRRRLAGLADLLGRYELDFRNHAAARAAFWKALLFRPSIRSLGLLYITYLPPACVKYVRVIYSMLKGQR</sequence>
<dbReference type="AlphaFoldDB" id="A0A286RKI3"/>
<feature type="domain" description="Glycosyltransferase 2-like" evidence="1">
    <location>
        <begin position="7"/>
        <end position="122"/>
    </location>
</feature>
<keyword evidence="3" id="KW-1185">Reference proteome</keyword>
<protein>
    <submittedName>
        <fullName evidence="2">Glycosyl transferase family protein</fullName>
    </submittedName>
</protein>
<gene>
    <name evidence="2" type="ORF">THTE_3890</name>
</gene>
<dbReference type="PANTHER" id="PTHR22916">
    <property type="entry name" value="GLYCOSYLTRANSFERASE"/>
    <property type="match status" value="1"/>
</dbReference>
<dbReference type="Proteomes" id="UP000215086">
    <property type="component" value="Chromosome"/>
</dbReference>
<organism evidence="2 3">
    <name type="scientific">Thermogutta terrifontis</name>
    <dbReference type="NCBI Taxonomy" id="1331910"/>
    <lineage>
        <taxon>Bacteria</taxon>
        <taxon>Pseudomonadati</taxon>
        <taxon>Planctomycetota</taxon>
        <taxon>Planctomycetia</taxon>
        <taxon>Pirellulales</taxon>
        <taxon>Thermoguttaceae</taxon>
        <taxon>Thermogutta</taxon>
    </lineage>
</organism>
<evidence type="ECO:0000313" key="3">
    <source>
        <dbReference type="Proteomes" id="UP000215086"/>
    </source>
</evidence>
<evidence type="ECO:0000259" key="1">
    <source>
        <dbReference type="Pfam" id="PF00535"/>
    </source>
</evidence>
<dbReference type="InterPro" id="IPR029044">
    <property type="entry name" value="Nucleotide-diphossugar_trans"/>
</dbReference>
<name>A0A286RKI3_9BACT</name>
<accession>A0A286RKI3</accession>
<dbReference type="GO" id="GO:0016758">
    <property type="term" value="F:hexosyltransferase activity"/>
    <property type="evidence" value="ECO:0007669"/>
    <property type="project" value="UniProtKB-ARBA"/>
</dbReference>
<dbReference type="KEGG" id="ttf:THTE_3890"/>
<evidence type="ECO:0000313" key="2">
    <source>
        <dbReference type="EMBL" id="ASV76491.1"/>
    </source>
</evidence>
<dbReference type="OrthoDB" id="9772170at2"/>
<dbReference type="PANTHER" id="PTHR22916:SF3">
    <property type="entry name" value="UDP-GLCNAC:BETAGAL BETA-1,3-N-ACETYLGLUCOSAMINYLTRANSFERASE-LIKE PROTEIN 1"/>
    <property type="match status" value="1"/>
</dbReference>